<evidence type="ECO:0000313" key="1">
    <source>
        <dbReference type="EMBL" id="CAH1797825.1"/>
    </source>
</evidence>
<keyword evidence="2" id="KW-1185">Reference proteome</keyword>
<proteinExistence type="predicted"/>
<protein>
    <submittedName>
        <fullName evidence="1">Uncharacterized protein</fullName>
    </submittedName>
</protein>
<comment type="caution">
    <text evidence="1">The sequence shown here is derived from an EMBL/GenBank/DDBJ whole genome shotgun (WGS) entry which is preliminary data.</text>
</comment>
<dbReference type="EMBL" id="CAIIXF020000010">
    <property type="protein sequence ID" value="CAH1797825.1"/>
    <property type="molecule type" value="Genomic_DNA"/>
</dbReference>
<sequence length="116" mass="13442">FQSVENGTVTSGFSGLGSKIGPRIKEGNLQLQQYGMTVLIPGIMYDLLKKQKSVDLQEEKDAGFHAFTGCDSTSTFVWKDRLQPLRILRSESMFLNRHQNEHRIFWLYVTFRRQEN</sequence>
<organism evidence="1 2">
    <name type="scientific">Owenia fusiformis</name>
    <name type="common">Polychaete worm</name>
    <dbReference type="NCBI Taxonomy" id="6347"/>
    <lineage>
        <taxon>Eukaryota</taxon>
        <taxon>Metazoa</taxon>
        <taxon>Spiralia</taxon>
        <taxon>Lophotrochozoa</taxon>
        <taxon>Annelida</taxon>
        <taxon>Polychaeta</taxon>
        <taxon>Sedentaria</taxon>
        <taxon>Canalipalpata</taxon>
        <taxon>Sabellida</taxon>
        <taxon>Oweniida</taxon>
        <taxon>Oweniidae</taxon>
        <taxon>Owenia</taxon>
    </lineage>
</organism>
<reference evidence="1" key="1">
    <citation type="submission" date="2022-03" db="EMBL/GenBank/DDBJ databases">
        <authorList>
            <person name="Martin C."/>
        </authorList>
    </citation>
    <scope>NUCLEOTIDE SEQUENCE</scope>
</reference>
<dbReference type="OrthoDB" id="5987889at2759"/>
<accession>A0A8S4PUS5</accession>
<name>A0A8S4PUS5_OWEFU</name>
<dbReference type="Proteomes" id="UP000749559">
    <property type="component" value="Unassembled WGS sequence"/>
</dbReference>
<evidence type="ECO:0000313" key="2">
    <source>
        <dbReference type="Proteomes" id="UP000749559"/>
    </source>
</evidence>
<dbReference type="AlphaFoldDB" id="A0A8S4PUS5"/>
<feature type="non-terminal residue" evidence="1">
    <location>
        <position position="1"/>
    </location>
</feature>
<gene>
    <name evidence="1" type="ORF">OFUS_LOCUS22042</name>
</gene>